<protein>
    <recommendedName>
        <fullName evidence="1">HTH cro/C1-type domain-containing protein</fullName>
    </recommendedName>
</protein>
<accession>A0A2T2XLE9</accession>
<feature type="domain" description="HTH cro/C1-type" evidence="1">
    <location>
        <begin position="12"/>
        <end position="66"/>
    </location>
</feature>
<dbReference type="GO" id="GO:0003677">
    <property type="term" value="F:DNA binding"/>
    <property type="evidence" value="ECO:0007669"/>
    <property type="project" value="InterPro"/>
</dbReference>
<evidence type="ECO:0000313" key="3">
    <source>
        <dbReference type="Proteomes" id="UP000242972"/>
    </source>
</evidence>
<dbReference type="PROSITE" id="PS50943">
    <property type="entry name" value="HTH_CROC1"/>
    <property type="match status" value="1"/>
</dbReference>
<dbReference type="Gene3D" id="1.10.260.40">
    <property type="entry name" value="lambda repressor-like DNA-binding domains"/>
    <property type="match status" value="1"/>
</dbReference>
<organism evidence="2 3">
    <name type="scientific">Sulfobacillus benefaciens</name>
    <dbReference type="NCBI Taxonomy" id="453960"/>
    <lineage>
        <taxon>Bacteria</taxon>
        <taxon>Bacillati</taxon>
        <taxon>Bacillota</taxon>
        <taxon>Clostridia</taxon>
        <taxon>Eubacteriales</taxon>
        <taxon>Clostridiales Family XVII. Incertae Sedis</taxon>
        <taxon>Sulfobacillus</taxon>
    </lineage>
</organism>
<dbReference type="EMBL" id="PXYW01000002">
    <property type="protein sequence ID" value="PSR35313.1"/>
    <property type="molecule type" value="Genomic_DNA"/>
</dbReference>
<dbReference type="InterPro" id="IPR010982">
    <property type="entry name" value="Lambda_DNA-bd_dom_sf"/>
</dbReference>
<dbReference type="CDD" id="cd00093">
    <property type="entry name" value="HTH_XRE"/>
    <property type="match status" value="1"/>
</dbReference>
<dbReference type="InterPro" id="IPR001387">
    <property type="entry name" value="Cro/C1-type_HTH"/>
</dbReference>
<dbReference type="Proteomes" id="UP000242972">
    <property type="component" value="Unassembled WGS sequence"/>
</dbReference>
<reference evidence="2 3" key="1">
    <citation type="journal article" date="2014" name="BMC Genomics">
        <title>Comparison of environmental and isolate Sulfobacillus genomes reveals diverse carbon, sulfur, nitrogen, and hydrogen metabolisms.</title>
        <authorList>
            <person name="Justice N.B."/>
            <person name="Norman A."/>
            <person name="Brown C.T."/>
            <person name="Singh A."/>
            <person name="Thomas B.C."/>
            <person name="Banfield J.F."/>
        </authorList>
    </citation>
    <scope>NUCLEOTIDE SEQUENCE [LARGE SCALE GENOMIC DNA]</scope>
    <source>
        <strain evidence="2">AMDSBA4</strain>
    </source>
</reference>
<sequence>MARKIPAYAPVIRYLRETHHMSRQQLASRLAVQDYYIGYMEDGYRYPRARQIQMLSHIFQWSPFELALLTDVEIPYPDWPPLEDLSGWLALASQWISISDTIHRYTLAKSLMAHPTWLQDLYRVEPALEEALKNYGFVAIYGYLRDRWQPVKIPVARTTLPHSLQDVIDALSIDASTLSSSAVSENMPKWWKRLSARQKSAVEAVALTIADTPPTTTD</sequence>
<name>A0A2T2XLE9_9FIRM</name>
<evidence type="ECO:0000313" key="2">
    <source>
        <dbReference type="EMBL" id="PSR35313.1"/>
    </source>
</evidence>
<comment type="caution">
    <text evidence="2">The sequence shown here is derived from an EMBL/GenBank/DDBJ whole genome shotgun (WGS) entry which is preliminary data.</text>
</comment>
<evidence type="ECO:0000259" key="1">
    <source>
        <dbReference type="PROSITE" id="PS50943"/>
    </source>
</evidence>
<gene>
    <name evidence="2" type="ORF">C7B46_01190</name>
</gene>
<proteinExistence type="predicted"/>
<dbReference type="SUPFAM" id="SSF47413">
    <property type="entry name" value="lambda repressor-like DNA-binding domains"/>
    <property type="match status" value="1"/>
</dbReference>
<dbReference type="AlphaFoldDB" id="A0A2T2XLE9"/>